<sequence length="242" mass="28005">MLYNDKTVRSYRYDEQRRLAQRTDYYTNGIHIVRQFTYRYGVNGILSIDSQLNKEAPVVEGYPQRSDLIPSATVAFTTTNDSLSRIEKSTQTEFAVHKIELGNTRARLGFNQHGVLVWEEIIDEKGKISQYALYRPDEMGNIGFSRTGSLSNQWETFKFTYDNKPNPFKTTGDALPGNFSSLHGISVATNLNNALTQLYINSQGGRIEWHYVYEYRPDGYPRRMLSYRDKELDGTIEFVYNQ</sequence>
<dbReference type="EMBL" id="CP014263">
    <property type="protein sequence ID" value="AQG80426.1"/>
    <property type="molecule type" value="Genomic_DNA"/>
</dbReference>
<evidence type="ECO:0000313" key="2">
    <source>
        <dbReference type="Proteomes" id="UP000187941"/>
    </source>
</evidence>
<protein>
    <submittedName>
        <fullName evidence="1">Uncharacterized protein</fullName>
    </submittedName>
</protein>
<proteinExistence type="predicted"/>
<organism evidence="1 2">
    <name type="scientific">Spirosoma montaniterrae</name>
    <dbReference type="NCBI Taxonomy" id="1178516"/>
    <lineage>
        <taxon>Bacteria</taxon>
        <taxon>Pseudomonadati</taxon>
        <taxon>Bacteroidota</taxon>
        <taxon>Cytophagia</taxon>
        <taxon>Cytophagales</taxon>
        <taxon>Cytophagaceae</taxon>
        <taxon>Spirosoma</taxon>
    </lineage>
</organism>
<dbReference type="Proteomes" id="UP000187941">
    <property type="component" value="Chromosome"/>
</dbReference>
<accession>A0A1P9WYG6</accession>
<dbReference type="AlphaFoldDB" id="A0A1P9WYG6"/>
<gene>
    <name evidence="1" type="ORF">AWR27_14495</name>
</gene>
<dbReference type="KEGG" id="smon:AWR27_14495"/>
<evidence type="ECO:0000313" key="1">
    <source>
        <dbReference type="EMBL" id="AQG80426.1"/>
    </source>
</evidence>
<keyword evidence="2" id="KW-1185">Reference proteome</keyword>
<name>A0A1P9WYG6_9BACT</name>
<reference evidence="1 2" key="1">
    <citation type="submission" date="2016-01" db="EMBL/GenBank/DDBJ databases">
        <authorList>
            <person name="Oliw E.H."/>
        </authorList>
    </citation>
    <scope>NUCLEOTIDE SEQUENCE [LARGE SCALE GENOMIC DNA]</scope>
    <source>
        <strain evidence="1 2">DY10</strain>
    </source>
</reference>